<gene>
    <name evidence="1" type="ORF">DdX_13600</name>
</gene>
<name>A0AAD4MU84_9BILA</name>
<dbReference type="Proteomes" id="UP001201812">
    <property type="component" value="Unassembled WGS sequence"/>
</dbReference>
<dbReference type="EMBL" id="JAKKPZ010000056">
    <property type="protein sequence ID" value="KAI1705462.1"/>
    <property type="molecule type" value="Genomic_DNA"/>
</dbReference>
<comment type="caution">
    <text evidence="1">The sequence shown here is derived from an EMBL/GenBank/DDBJ whole genome shotgun (WGS) entry which is preliminary data.</text>
</comment>
<organism evidence="1 2">
    <name type="scientific">Ditylenchus destructor</name>
    <dbReference type="NCBI Taxonomy" id="166010"/>
    <lineage>
        <taxon>Eukaryota</taxon>
        <taxon>Metazoa</taxon>
        <taxon>Ecdysozoa</taxon>
        <taxon>Nematoda</taxon>
        <taxon>Chromadorea</taxon>
        <taxon>Rhabditida</taxon>
        <taxon>Tylenchina</taxon>
        <taxon>Tylenchomorpha</taxon>
        <taxon>Sphaerularioidea</taxon>
        <taxon>Anguinidae</taxon>
        <taxon>Anguininae</taxon>
        <taxon>Ditylenchus</taxon>
    </lineage>
</organism>
<protein>
    <submittedName>
        <fullName evidence="1">Uncharacterized protein</fullName>
    </submittedName>
</protein>
<reference evidence="1" key="1">
    <citation type="submission" date="2022-01" db="EMBL/GenBank/DDBJ databases">
        <title>Genome Sequence Resource for Two Populations of Ditylenchus destructor, the Migratory Endoparasitic Phytonematode.</title>
        <authorList>
            <person name="Zhang H."/>
            <person name="Lin R."/>
            <person name="Xie B."/>
        </authorList>
    </citation>
    <scope>NUCLEOTIDE SEQUENCE</scope>
    <source>
        <strain evidence="1">BazhouSP</strain>
    </source>
</reference>
<sequence>MAGGFEIEQVVLEFTDKQNRNRTLKPVVEVIKKNPKEVRYLVELNHNQFWNLPNPHPDVVAAKDDLDEIFNVNNPNNFQNTSTGCSHGCNGWDDSELPDHKTDENKESKPKAKNLKRRYFNSKDKNKAKAIIKEKITSFVGKNVTVTWCKRPMKDKSALISVEEVLTEPAGEALFAKLKEWNFDNSKKNTFKSKVQALFTIYKLAEDTRGKKKESTDSERKYRFILKLYDPL</sequence>
<accession>A0AAD4MU84</accession>
<dbReference type="AlphaFoldDB" id="A0AAD4MU84"/>
<keyword evidence="2" id="KW-1185">Reference proteome</keyword>
<evidence type="ECO:0000313" key="1">
    <source>
        <dbReference type="EMBL" id="KAI1705462.1"/>
    </source>
</evidence>
<proteinExistence type="predicted"/>
<evidence type="ECO:0000313" key="2">
    <source>
        <dbReference type="Proteomes" id="UP001201812"/>
    </source>
</evidence>